<evidence type="ECO:0000313" key="3">
    <source>
        <dbReference type="Proteomes" id="UP001470752"/>
    </source>
</evidence>
<dbReference type="InterPro" id="IPR001584">
    <property type="entry name" value="Integrase_cat-core"/>
</dbReference>
<comment type="caution">
    <text evidence="2">The sequence shown here is derived from an EMBL/GenBank/DDBJ whole genome shotgun (WGS) entry which is preliminary data.</text>
</comment>
<keyword evidence="3" id="KW-1185">Reference proteome</keyword>
<accession>A0ABV1CJ32</accession>
<protein>
    <submittedName>
        <fullName evidence="2">DDE-type integrase/transposase/recombinase</fullName>
    </submittedName>
</protein>
<dbReference type="EMBL" id="JBBNFW010000126">
    <property type="protein sequence ID" value="MEQ2412397.1"/>
    <property type="molecule type" value="Genomic_DNA"/>
</dbReference>
<dbReference type="InterPro" id="IPR036397">
    <property type="entry name" value="RNaseH_sf"/>
</dbReference>
<sequence>MNITKDSKWRDGKALERYTLIAPLLEDSLDPAKRLQMREDIASRNGISLRSLYRYEAAFKKEGFSGLKPADRPKQHSAKLPDNFKEILEQAVQLKREVPTRSVNQIIYILELEGWAPAGTLKRSTMQRHLYNAGFGQKQMQMYRDARNSSSKRFCKPHRMMLIQGDIKYGIRLPIGKNGAMVQTYLSSAIDDHSRYVLHSRFYDNQEESIVEDTFHKVILKAGKFDACYFDNGSQYIARQLKFSLSRLGITIRHAPVRSGKSKGKCEKFHQIVDKFLAEVKVHNIRTLEELNRHWSNYLEEYYHTSPHAGIREYYESMGVQVPEGGISPLQEWNRDSRSLTFLDASVVAEAFLHHEERLVDKGACISFRGKKFETRPALIGCTVGIAYDPMVPEVLTISYHGMESFTARPLKIGAFCDKNPSLPVSMPPKETESSRLLDALEKKQAQSMQRRADAISFGSYRKDGVEHV</sequence>
<dbReference type="Gene3D" id="3.30.420.10">
    <property type="entry name" value="Ribonuclease H-like superfamily/Ribonuclease H"/>
    <property type="match status" value="1"/>
</dbReference>
<dbReference type="InterPro" id="IPR012337">
    <property type="entry name" value="RNaseH-like_sf"/>
</dbReference>
<organism evidence="2 3">
    <name type="scientific">Blautia acetigignens</name>
    <dbReference type="NCBI Taxonomy" id="2981783"/>
    <lineage>
        <taxon>Bacteria</taxon>
        <taxon>Bacillati</taxon>
        <taxon>Bacillota</taxon>
        <taxon>Clostridia</taxon>
        <taxon>Lachnospirales</taxon>
        <taxon>Lachnospiraceae</taxon>
        <taxon>Blautia</taxon>
    </lineage>
</organism>
<feature type="domain" description="Integrase catalytic" evidence="1">
    <location>
        <begin position="153"/>
        <end position="337"/>
    </location>
</feature>
<dbReference type="Proteomes" id="UP001470752">
    <property type="component" value="Unassembled WGS sequence"/>
</dbReference>
<dbReference type="PROSITE" id="PS50994">
    <property type="entry name" value="INTEGRASE"/>
    <property type="match status" value="1"/>
</dbReference>
<evidence type="ECO:0000259" key="1">
    <source>
        <dbReference type="PROSITE" id="PS50994"/>
    </source>
</evidence>
<gene>
    <name evidence="2" type="ORF">AAAX94_05035</name>
</gene>
<dbReference type="PANTHER" id="PTHR35004">
    <property type="entry name" value="TRANSPOSASE RV3428C-RELATED"/>
    <property type="match status" value="1"/>
</dbReference>
<dbReference type="PANTHER" id="PTHR35004:SF6">
    <property type="entry name" value="TRANSPOSASE"/>
    <property type="match status" value="1"/>
</dbReference>
<evidence type="ECO:0000313" key="2">
    <source>
        <dbReference type="EMBL" id="MEQ2412397.1"/>
    </source>
</evidence>
<reference evidence="2 3" key="1">
    <citation type="submission" date="2024-04" db="EMBL/GenBank/DDBJ databases">
        <title>Human intestinal bacterial collection.</title>
        <authorList>
            <person name="Pauvert C."/>
            <person name="Hitch T.C.A."/>
            <person name="Clavel T."/>
        </authorList>
    </citation>
    <scope>NUCLEOTIDE SEQUENCE [LARGE SCALE GENOMIC DNA]</scope>
    <source>
        <strain evidence="2 3">CLA-AA-H161</strain>
    </source>
</reference>
<dbReference type="SUPFAM" id="SSF53098">
    <property type="entry name" value="Ribonuclease H-like"/>
    <property type="match status" value="1"/>
</dbReference>
<dbReference type="RefSeq" id="WP_349082797.1">
    <property type="nucleotide sequence ID" value="NZ_JBBNFW010000126.1"/>
</dbReference>
<name>A0ABV1CJ32_9FIRM</name>
<proteinExistence type="predicted"/>